<gene>
    <name evidence="6" type="ORF">J5N97_000201</name>
</gene>
<dbReference type="GO" id="GO:0006511">
    <property type="term" value="P:ubiquitin-dependent protein catabolic process"/>
    <property type="evidence" value="ECO:0007669"/>
    <property type="project" value="InterPro"/>
</dbReference>
<evidence type="ECO:0000256" key="2">
    <source>
        <dbReference type="ARBA" id="ARBA00009993"/>
    </source>
</evidence>
<dbReference type="Pfam" id="PF01466">
    <property type="entry name" value="Skp1"/>
    <property type="match status" value="1"/>
</dbReference>
<dbReference type="Pfam" id="PF03931">
    <property type="entry name" value="Skp1_POZ"/>
    <property type="match status" value="1"/>
</dbReference>
<dbReference type="InterPro" id="IPR011333">
    <property type="entry name" value="SKP1/BTB/POZ_sf"/>
</dbReference>
<dbReference type="PANTHER" id="PTHR11165">
    <property type="entry name" value="SKP1"/>
    <property type="match status" value="1"/>
</dbReference>
<dbReference type="Proteomes" id="UP001085076">
    <property type="component" value="Unassembled WGS sequence"/>
</dbReference>
<feature type="domain" description="SKP1 component dimerisation" evidence="4">
    <location>
        <begin position="101"/>
        <end position="129"/>
    </location>
</feature>
<dbReference type="SUPFAM" id="SSF54695">
    <property type="entry name" value="POZ domain"/>
    <property type="match status" value="1"/>
</dbReference>
<dbReference type="InterPro" id="IPR016897">
    <property type="entry name" value="SKP1"/>
</dbReference>
<evidence type="ECO:0000256" key="1">
    <source>
        <dbReference type="ARBA" id="ARBA00004906"/>
    </source>
</evidence>
<keyword evidence="3" id="KW-0833">Ubl conjugation pathway</keyword>
<name>A0A9D5H1M5_9LILI</name>
<dbReference type="Gene3D" id="3.30.710.10">
    <property type="entry name" value="Potassium Channel Kv1.1, Chain A"/>
    <property type="match status" value="1"/>
</dbReference>
<dbReference type="OrthoDB" id="652070at2759"/>
<keyword evidence="7" id="KW-1185">Reference proteome</keyword>
<feature type="domain" description="SKP1 component POZ" evidence="5">
    <location>
        <begin position="1"/>
        <end position="61"/>
    </location>
</feature>
<reference evidence="6 7" key="1">
    <citation type="journal article" date="2022" name="Hortic Res">
        <title>The genome of Dioscorea zingiberensis sheds light on the biosynthesis, origin and evolution of the medicinally important diosgenin saponins.</title>
        <authorList>
            <person name="Li Y."/>
            <person name="Tan C."/>
            <person name="Li Z."/>
            <person name="Guo J."/>
            <person name="Li S."/>
            <person name="Chen X."/>
            <person name="Wang C."/>
            <person name="Dai X."/>
            <person name="Yang H."/>
            <person name="Song W."/>
            <person name="Hou L."/>
            <person name="Xu J."/>
            <person name="Tong Z."/>
            <person name="Xu A."/>
            <person name="Yuan X."/>
            <person name="Wang W."/>
            <person name="Yang Q."/>
            <person name="Chen L."/>
            <person name="Sun Z."/>
            <person name="Wang K."/>
            <person name="Pan B."/>
            <person name="Chen J."/>
            <person name="Bao Y."/>
            <person name="Liu F."/>
            <person name="Qi X."/>
            <person name="Gang D.R."/>
            <person name="Wen J."/>
            <person name="Li J."/>
        </authorList>
    </citation>
    <scope>NUCLEOTIDE SEQUENCE [LARGE SCALE GENOMIC DNA]</scope>
    <source>
        <strain evidence="6">Dzin_1.0</strain>
    </source>
</reference>
<dbReference type="AlphaFoldDB" id="A0A9D5H1M5"/>
<evidence type="ECO:0000313" key="6">
    <source>
        <dbReference type="EMBL" id="KAJ0960033.1"/>
    </source>
</evidence>
<dbReference type="InterPro" id="IPR001232">
    <property type="entry name" value="SKP1-like"/>
</dbReference>
<sequence>MVTLVSSDGVEFVVEKRVAEQSLFIKNALNEGGVEEKVMIPIDEVTGDTLSSVLEYCKKHASTTEFQENEIEEWDKEYIEKADLNLLYDLLLASSSMSIMGLMDLGAKRVASLISGKSAQEIRELLNINCPVFVLWERLLDFRPENFSMIQNPNALFSIDDNQIGRSLSLNRYRWRALPVPAGWITSVLNKSLDKGYEKEIKEFMAIACQCVVERPPKRPSMYKVYNSLKANIGDDNDEEDDFDEFPLTFGKDAV</sequence>
<evidence type="ECO:0000259" key="5">
    <source>
        <dbReference type="Pfam" id="PF03931"/>
    </source>
</evidence>
<evidence type="ECO:0000259" key="4">
    <source>
        <dbReference type="Pfam" id="PF01466"/>
    </source>
</evidence>
<evidence type="ECO:0000313" key="7">
    <source>
        <dbReference type="Proteomes" id="UP001085076"/>
    </source>
</evidence>
<dbReference type="InterPro" id="IPR036296">
    <property type="entry name" value="SKP1-like_dim_sf"/>
</dbReference>
<protein>
    <recommendedName>
        <fullName evidence="8">SKP1-like protein</fullName>
    </recommendedName>
</protein>
<dbReference type="InterPro" id="IPR016072">
    <property type="entry name" value="Skp1_comp_dimer"/>
</dbReference>
<dbReference type="SMART" id="SM00512">
    <property type="entry name" value="Skp1"/>
    <property type="match status" value="1"/>
</dbReference>
<evidence type="ECO:0000256" key="3">
    <source>
        <dbReference type="ARBA" id="ARBA00022786"/>
    </source>
</evidence>
<organism evidence="6 7">
    <name type="scientific">Dioscorea zingiberensis</name>
    <dbReference type="NCBI Taxonomy" id="325984"/>
    <lineage>
        <taxon>Eukaryota</taxon>
        <taxon>Viridiplantae</taxon>
        <taxon>Streptophyta</taxon>
        <taxon>Embryophyta</taxon>
        <taxon>Tracheophyta</taxon>
        <taxon>Spermatophyta</taxon>
        <taxon>Magnoliopsida</taxon>
        <taxon>Liliopsida</taxon>
        <taxon>Dioscoreales</taxon>
        <taxon>Dioscoreaceae</taxon>
        <taxon>Dioscorea</taxon>
    </lineage>
</organism>
<comment type="caution">
    <text evidence="6">The sequence shown here is derived from an EMBL/GenBank/DDBJ whole genome shotgun (WGS) entry which is preliminary data.</text>
</comment>
<proteinExistence type="inferred from homology"/>
<evidence type="ECO:0008006" key="8">
    <source>
        <dbReference type="Google" id="ProtNLM"/>
    </source>
</evidence>
<dbReference type="InterPro" id="IPR016073">
    <property type="entry name" value="Skp1_comp_POZ"/>
</dbReference>
<dbReference type="EMBL" id="JAGGNH010000120">
    <property type="protein sequence ID" value="KAJ0960033.1"/>
    <property type="molecule type" value="Genomic_DNA"/>
</dbReference>
<accession>A0A9D5H1M5</accession>
<dbReference type="GO" id="GO:0009867">
    <property type="term" value="P:jasmonic acid mediated signaling pathway"/>
    <property type="evidence" value="ECO:0007669"/>
    <property type="project" value="UniProtKB-ARBA"/>
</dbReference>
<comment type="similarity">
    <text evidence="2">Belongs to the SKP1 family.</text>
</comment>
<dbReference type="SUPFAM" id="SSF81382">
    <property type="entry name" value="Skp1 dimerisation domain-like"/>
    <property type="match status" value="1"/>
</dbReference>
<comment type="pathway">
    <text evidence="1">Protein modification; protein ubiquitination.</text>
</comment>